<feature type="compositionally biased region" description="Polar residues" evidence="1">
    <location>
        <begin position="223"/>
        <end position="232"/>
    </location>
</feature>
<protein>
    <recommendedName>
        <fullName evidence="4">C2H2-type domain-containing protein</fullName>
    </recommendedName>
</protein>
<proteinExistence type="predicted"/>
<dbReference type="Proteomes" id="UP001221757">
    <property type="component" value="Unassembled WGS sequence"/>
</dbReference>
<dbReference type="AlphaFoldDB" id="A0AAD7DBG8"/>
<comment type="caution">
    <text evidence="2">The sequence shown here is derived from an EMBL/GenBank/DDBJ whole genome shotgun (WGS) entry which is preliminary data.</text>
</comment>
<organism evidence="2 3">
    <name type="scientific">Mycena rosella</name>
    <name type="common">Pink bonnet</name>
    <name type="synonym">Agaricus rosellus</name>
    <dbReference type="NCBI Taxonomy" id="1033263"/>
    <lineage>
        <taxon>Eukaryota</taxon>
        <taxon>Fungi</taxon>
        <taxon>Dikarya</taxon>
        <taxon>Basidiomycota</taxon>
        <taxon>Agaricomycotina</taxon>
        <taxon>Agaricomycetes</taxon>
        <taxon>Agaricomycetidae</taxon>
        <taxon>Agaricales</taxon>
        <taxon>Marasmiineae</taxon>
        <taxon>Mycenaceae</taxon>
        <taxon>Mycena</taxon>
    </lineage>
</organism>
<name>A0AAD7DBG8_MYCRO</name>
<feature type="compositionally biased region" description="Pro residues" evidence="1">
    <location>
        <begin position="188"/>
        <end position="202"/>
    </location>
</feature>
<evidence type="ECO:0008006" key="4">
    <source>
        <dbReference type="Google" id="ProtNLM"/>
    </source>
</evidence>
<gene>
    <name evidence="2" type="ORF">B0H17DRAFT_1180761</name>
</gene>
<feature type="region of interest" description="Disordered" evidence="1">
    <location>
        <begin position="142"/>
        <end position="232"/>
    </location>
</feature>
<accession>A0AAD7DBG8</accession>
<dbReference type="EMBL" id="JARKIE010000085">
    <property type="protein sequence ID" value="KAJ7687737.1"/>
    <property type="molecule type" value="Genomic_DNA"/>
</dbReference>
<evidence type="ECO:0000313" key="3">
    <source>
        <dbReference type="Proteomes" id="UP001221757"/>
    </source>
</evidence>
<keyword evidence="3" id="KW-1185">Reference proteome</keyword>
<evidence type="ECO:0000256" key="1">
    <source>
        <dbReference type="SAM" id="MobiDB-lite"/>
    </source>
</evidence>
<evidence type="ECO:0000313" key="2">
    <source>
        <dbReference type="EMBL" id="KAJ7687737.1"/>
    </source>
</evidence>
<reference evidence="2" key="1">
    <citation type="submission" date="2023-03" db="EMBL/GenBank/DDBJ databases">
        <title>Massive genome expansion in bonnet fungi (Mycena s.s.) driven by repeated elements and novel gene families across ecological guilds.</title>
        <authorList>
            <consortium name="Lawrence Berkeley National Laboratory"/>
            <person name="Harder C.B."/>
            <person name="Miyauchi S."/>
            <person name="Viragh M."/>
            <person name="Kuo A."/>
            <person name="Thoen E."/>
            <person name="Andreopoulos B."/>
            <person name="Lu D."/>
            <person name="Skrede I."/>
            <person name="Drula E."/>
            <person name="Henrissat B."/>
            <person name="Morin E."/>
            <person name="Kohler A."/>
            <person name="Barry K."/>
            <person name="LaButti K."/>
            <person name="Morin E."/>
            <person name="Salamov A."/>
            <person name="Lipzen A."/>
            <person name="Mereny Z."/>
            <person name="Hegedus B."/>
            <person name="Baldrian P."/>
            <person name="Stursova M."/>
            <person name="Weitz H."/>
            <person name="Taylor A."/>
            <person name="Grigoriev I.V."/>
            <person name="Nagy L.G."/>
            <person name="Martin F."/>
            <person name="Kauserud H."/>
        </authorList>
    </citation>
    <scope>NUCLEOTIDE SEQUENCE</scope>
    <source>
        <strain evidence="2">CBHHK067</strain>
    </source>
</reference>
<feature type="compositionally biased region" description="Acidic residues" evidence="1">
    <location>
        <begin position="142"/>
        <end position="155"/>
    </location>
</feature>
<sequence>MSVLDLLPFLNIDIEVDLEYDAPSPVVDDPVILAALAACSIDLSKLALLPPHDIAQPDASTTYAVPRDHLMHHDDSDGAVGEWVHRPKPTTPYSMGLSFEHSGWRAPEWRAPECREIESGCIDPALLMKEPEAGLVHALDDDDVSESEDDDDIGSEFENPQKLLPRVVRPLPPSRRVSTHSRTGSCTAPPPSPPSTAAPASPPARSASAPRSKKRKAPHAAGPSSTKKAAVECSTSPLPHAVPANYQPLLANGCTVIGDRRMRCNINQCSHTGSFADMSRHMLVHFPKPLLCQGCPESFARKDALERHLQKKGSGHVNPARRAFSREEIAQVHNKKQRRLREALVEKFEELFAESTA</sequence>
<dbReference type="Gene3D" id="3.30.160.60">
    <property type="entry name" value="Classic Zinc Finger"/>
    <property type="match status" value="1"/>
</dbReference>